<accession>L8HB94</accession>
<dbReference type="GO" id="GO:0008525">
    <property type="term" value="F:phosphatidylcholine transporter activity"/>
    <property type="evidence" value="ECO:0007669"/>
    <property type="project" value="TreeGrafter"/>
</dbReference>
<name>L8HB94_ACACF</name>
<dbReference type="GeneID" id="14922553"/>
<reference evidence="3 4" key="1">
    <citation type="journal article" date="2013" name="Genome Biol.">
        <title>Genome of Acanthamoeba castellanii highlights extensive lateral gene transfer and early evolution of tyrosine kinase signaling.</title>
        <authorList>
            <person name="Clarke M."/>
            <person name="Lohan A.J."/>
            <person name="Liu B."/>
            <person name="Lagkouvardos I."/>
            <person name="Roy S."/>
            <person name="Zafar N."/>
            <person name="Bertelli C."/>
            <person name="Schilde C."/>
            <person name="Kianianmomeni A."/>
            <person name="Burglin T.R."/>
            <person name="Frech C."/>
            <person name="Turcotte B."/>
            <person name="Kopec K.O."/>
            <person name="Synnott J.M."/>
            <person name="Choo C."/>
            <person name="Paponov I."/>
            <person name="Finkler A."/>
            <person name="Soon Heng Tan C."/>
            <person name="Hutchins A.P."/>
            <person name="Weinmeier T."/>
            <person name="Rattei T."/>
            <person name="Chu J.S."/>
            <person name="Gimenez G."/>
            <person name="Irimia M."/>
            <person name="Rigden D.J."/>
            <person name="Fitzpatrick D.A."/>
            <person name="Lorenzo-Morales J."/>
            <person name="Bateman A."/>
            <person name="Chiu C.H."/>
            <person name="Tang P."/>
            <person name="Hegemann P."/>
            <person name="Fromm H."/>
            <person name="Raoult D."/>
            <person name="Greub G."/>
            <person name="Miranda-Saavedra D."/>
            <person name="Chen N."/>
            <person name="Nash P."/>
            <person name="Ginger M.L."/>
            <person name="Horn M."/>
            <person name="Schaap P."/>
            <person name="Caler L."/>
            <person name="Loftus B."/>
        </authorList>
    </citation>
    <scope>NUCLEOTIDE SEQUENCE [LARGE SCALE GENOMIC DNA]</scope>
    <source>
        <strain evidence="3 4">Neff</strain>
    </source>
</reference>
<feature type="compositionally biased region" description="Low complexity" evidence="1">
    <location>
        <begin position="258"/>
        <end position="277"/>
    </location>
</feature>
<dbReference type="Proteomes" id="UP000011083">
    <property type="component" value="Unassembled WGS sequence"/>
</dbReference>
<evidence type="ECO:0000313" key="3">
    <source>
        <dbReference type="EMBL" id="ELR21646.1"/>
    </source>
</evidence>
<protein>
    <submittedName>
        <fullName evidence="3">Phosphatidylinositol transfer protein</fullName>
    </submittedName>
</protein>
<keyword evidence="4" id="KW-1185">Reference proteome</keyword>
<dbReference type="GO" id="GO:0035091">
    <property type="term" value="F:phosphatidylinositol binding"/>
    <property type="evidence" value="ECO:0007669"/>
    <property type="project" value="TreeGrafter"/>
</dbReference>
<organism evidence="3 4">
    <name type="scientific">Acanthamoeba castellanii (strain ATCC 30010 / Neff)</name>
    <dbReference type="NCBI Taxonomy" id="1257118"/>
    <lineage>
        <taxon>Eukaryota</taxon>
        <taxon>Amoebozoa</taxon>
        <taxon>Discosea</taxon>
        <taxon>Longamoebia</taxon>
        <taxon>Centramoebida</taxon>
        <taxon>Acanthamoebidae</taxon>
        <taxon>Acanthamoeba</taxon>
    </lineage>
</organism>
<dbReference type="AlphaFoldDB" id="L8HB94"/>
<dbReference type="STRING" id="1257118.L8HB94"/>
<feature type="compositionally biased region" description="Low complexity" evidence="1">
    <location>
        <begin position="224"/>
        <end position="238"/>
    </location>
</feature>
<sequence>MVVRTGREGRSTGTEVVTREARPYEDKKQGTRGVYRVREFHVEGLPPWTRKLLPHNALTIEEKTWDAYPYIKTVYTCPLLGSGITVTACTKFIDDAGTSSRAHGKESEAAEVDYINIAKEQVKGAAGKNYIPTMHPASFSSSKTKRGPLKGAWEKSKPIMCAYKLVSVSFNYPRWTFPGRVERYIHQVLREIYLASHQLAFCSMDDWIDLSYQDVRELELASLSPASPDATPSSATTPPSSPPPPSPTIDTVDDDNDNGAAPADEPAAAGSVSAAAGPNSWSAHADDLPRRSTSSSIIAGRRKQYPATKARL</sequence>
<dbReference type="SUPFAM" id="SSF55961">
    <property type="entry name" value="Bet v1-like"/>
    <property type="match status" value="1"/>
</dbReference>
<dbReference type="Gene3D" id="3.30.530.20">
    <property type="match status" value="1"/>
</dbReference>
<dbReference type="InterPro" id="IPR001666">
    <property type="entry name" value="PI_transfer"/>
</dbReference>
<dbReference type="RefSeq" id="XP_004346591.1">
    <property type="nucleotide sequence ID" value="XM_004346541.1"/>
</dbReference>
<dbReference type="InterPro" id="IPR055261">
    <property type="entry name" value="PI_transfer_N"/>
</dbReference>
<proteinExistence type="predicted"/>
<dbReference type="GO" id="GO:0005737">
    <property type="term" value="C:cytoplasm"/>
    <property type="evidence" value="ECO:0007669"/>
    <property type="project" value="TreeGrafter"/>
</dbReference>
<feature type="domain" description="Phosphatidylinositol transfer protein N-terminal" evidence="2">
    <location>
        <begin position="1"/>
        <end position="219"/>
    </location>
</feature>
<dbReference type="PANTHER" id="PTHR10658:SF11">
    <property type="entry name" value="VIBRATOR, ISOFORM B"/>
    <property type="match status" value="1"/>
</dbReference>
<gene>
    <name evidence="3" type="ORF">ACA1_230210</name>
</gene>
<dbReference type="OrthoDB" id="18453at2759"/>
<dbReference type="GO" id="GO:0031210">
    <property type="term" value="F:phosphatidylcholine binding"/>
    <property type="evidence" value="ECO:0007669"/>
    <property type="project" value="TreeGrafter"/>
</dbReference>
<dbReference type="PANTHER" id="PTHR10658">
    <property type="entry name" value="PHOSPHATIDYLINOSITOL TRANSFER PROTEIN"/>
    <property type="match status" value="1"/>
</dbReference>
<dbReference type="InterPro" id="IPR023393">
    <property type="entry name" value="START-like_dom_sf"/>
</dbReference>
<dbReference type="Pfam" id="PF02121">
    <property type="entry name" value="IP_trans"/>
    <property type="match status" value="1"/>
</dbReference>
<dbReference type="PRINTS" id="PR00391">
    <property type="entry name" value="PITRANSFER"/>
</dbReference>
<dbReference type="OMA" id="VENRPCE"/>
<evidence type="ECO:0000259" key="2">
    <source>
        <dbReference type="Pfam" id="PF02121"/>
    </source>
</evidence>
<feature type="compositionally biased region" description="Basic residues" evidence="1">
    <location>
        <begin position="300"/>
        <end position="312"/>
    </location>
</feature>
<evidence type="ECO:0000313" key="4">
    <source>
        <dbReference type="Proteomes" id="UP000011083"/>
    </source>
</evidence>
<dbReference type="KEGG" id="acan:ACA1_230210"/>
<dbReference type="VEuPathDB" id="AmoebaDB:ACA1_230210"/>
<dbReference type="GO" id="GO:0008526">
    <property type="term" value="F:phosphatidylinositol transfer activity"/>
    <property type="evidence" value="ECO:0007669"/>
    <property type="project" value="TreeGrafter"/>
</dbReference>
<evidence type="ECO:0000256" key="1">
    <source>
        <dbReference type="SAM" id="MobiDB-lite"/>
    </source>
</evidence>
<dbReference type="EMBL" id="KB007901">
    <property type="protein sequence ID" value="ELR21646.1"/>
    <property type="molecule type" value="Genomic_DNA"/>
</dbReference>
<feature type="region of interest" description="Disordered" evidence="1">
    <location>
        <begin position="224"/>
        <end position="312"/>
    </location>
</feature>